<dbReference type="EMBL" id="CAJRST010018890">
    <property type="protein sequence ID" value="CAG5950439.1"/>
    <property type="molecule type" value="Genomic_DNA"/>
</dbReference>
<protein>
    <submittedName>
        <fullName evidence="2">(Atlantic silverside) hypothetical protein</fullName>
    </submittedName>
</protein>
<feature type="region of interest" description="Disordered" evidence="1">
    <location>
        <begin position="177"/>
        <end position="202"/>
    </location>
</feature>
<evidence type="ECO:0000313" key="3">
    <source>
        <dbReference type="Proteomes" id="UP000677803"/>
    </source>
</evidence>
<feature type="region of interest" description="Disordered" evidence="1">
    <location>
        <begin position="143"/>
        <end position="165"/>
    </location>
</feature>
<name>A0A8S4BEE3_9TELE</name>
<sequence>MHWEEKHQINIPKKHHIASLLVRHYHEQVAVPIIPGRNVNSMVQMCVSRKTNILPAQKDGPCSPDGTGHLTVYCLSPSTHSSRWSDICPNEDEDVPSNGRLMAVDRWKTSPFSLHPETPAVGLSNEHWEGGWIKTLQEKVCSKEKERKGGGGRVTSAQLSHPSEGMFISQSVNGALINKADGSRPPQAGPVLPELSPGHGDAQKISGAGWDGWVGGAELEAVWVLGSPLSRTGTERCFIGSRGSEIRSPYPTQLGFVIGSPPPQSVDTPHHLTHLNECKMSNQQHVRPSQTAVAVVPRRPHP</sequence>
<gene>
    <name evidence="2" type="ORF">MMEN_LOCUS14293</name>
</gene>
<dbReference type="AlphaFoldDB" id="A0A8S4BEE3"/>
<accession>A0A8S4BEE3</accession>
<evidence type="ECO:0000313" key="2">
    <source>
        <dbReference type="EMBL" id="CAG5950439.1"/>
    </source>
</evidence>
<proteinExistence type="predicted"/>
<evidence type="ECO:0000256" key="1">
    <source>
        <dbReference type="SAM" id="MobiDB-lite"/>
    </source>
</evidence>
<comment type="caution">
    <text evidence="2">The sequence shown here is derived from an EMBL/GenBank/DDBJ whole genome shotgun (WGS) entry which is preliminary data.</text>
</comment>
<dbReference type="OrthoDB" id="6122721at2759"/>
<keyword evidence="3" id="KW-1185">Reference proteome</keyword>
<reference evidence="2" key="1">
    <citation type="submission" date="2021-05" db="EMBL/GenBank/DDBJ databases">
        <authorList>
            <person name="Tigano A."/>
        </authorList>
    </citation>
    <scope>NUCLEOTIDE SEQUENCE</scope>
</reference>
<organism evidence="2 3">
    <name type="scientific">Menidia menidia</name>
    <name type="common">Atlantic silverside</name>
    <dbReference type="NCBI Taxonomy" id="238744"/>
    <lineage>
        <taxon>Eukaryota</taxon>
        <taxon>Metazoa</taxon>
        <taxon>Chordata</taxon>
        <taxon>Craniata</taxon>
        <taxon>Vertebrata</taxon>
        <taxon>Euteleostomi</taxon>
        <taxon>Actinopterygii</taxon>
        <taxon>Neopterygii</taxon>
        <taxon>Teleostei</taxon>
        <taxon>Neoteleostei</taxon>
        <taxon>Acanthomorphata</taxon>
        <taxon>Ovalentaria</taxon>
        <taxon>Atherinomorphae</taxon>
        <taxon>Atheriniformes</taxon>
        <taxon>Atherinopsidae</taxon>
        <taxon>Menidiinae</taxon>
        <taxon>Menidia</taxon>
    </lineage>
</organism>
<dbReference type="Proteomes" id="UP000677803">
    <property type="component" value="Unassembled WGS sequence"/>
</dbReference>